<accession>A0A3S0VSI1</accession>
<proteinExistence type="predicted"/>
<comment type="caution">
    <text evidence="2">The sequence shown here is derived from an EMBL/GenBank/DDBJ whole genome shotgun (WGS) entry which is preliminary data.</text>
</comment>
<organism evidence="2">
    <name type="scientific">Billgrantia gudaonensis</name>
    <dbReference type="NCBI Taxonomy" id="376427"/>
    <lineage>
        <taxon>Bacteria</taxon>
        <taxon>Pseudomonadati</taxon>
        <taxon>Pseudomonadota</taxon>
        <taxon>Gammaproteobacteria</taxon>
        <taxon>Oceanospirillales</taxon>
        <taxon>Halomonadaceae</taxon>
        <taxon>Billgrantia</taxon>
    </lineage>
</organism>
<protein>
    <submittedName>
        <fullName evidence="2">Uncharacterized protein</fullName>
    </submittedName>
</protein>
<reference evidence="2" key="1">
    <citation type="submission" date="2018-12" db="EMBL/GenBank/DDBJ databases">
        <authorList>
            <person name="Jadhav K."/>
            <person name="Kushwaha B."/>
            <person name="Jadhav I."/>
        </authorList>
    </citation>
    <scope>NUCLEOTIDE SEQUENCE [LARGE SCALE GENOMIC DNA]</scope>
    <source>
        <strain evidence="2">SBS 10</strain>
    </source>
</reference>
<sequence length="90" mass="9828">MFKALDAKGLVTRREIRGKHGADPAAAHLLASRPLPLNREQANGAGHAHERLRRLPPCPLHGVTGSGKTGGLPAAGSRPWWRVAVRRWCW</sequence>
<gene>
    <name evidence="2" type="ORF">DSL92_07445</name>
</gene>
<dbReference type="EMBL" id="RXHI01000023">
    <property type="protein sequence ID" value="RUA22149.1"/>
    <property type="molecule type" value="Genomic_DNA"/>
</dbReference>
<evidence type="ECO:0000313" key="2">
    <source>
        <dbReference type="EMBL" id="RUA22149.1"/>
    </source>
</evidence>
<dbReference type="AlphaFoldDB" id="A0A3S0VSI1"/>
<feature type="region of interest" description="Disordered" evidence="1">
    <location>
        <begin position="32"/>
        <end position="76"/>
    </location>
</feature>
<evidence type="ECO:0000256" key="1">
    <source>
        <dbReference type="SAM" id="MobiDB-lite"/>
    </source>
</evidence>
<name>A0A3S0VSI1_9GAMM</name>